<name>A0A1H8YZ38_9RHOB</name>
<dbReference type="RefSeq" id="WP_090267090.1">
    <property type="nucleotide sequence ID" value="NZ_FOEP01000001.1"/>
</dbReference>
<reference evidence="1 2" key="1">
    <citation type="submission" date="2016-10" db="EMBL/GenBank/DDBJ databases">
        <authorList>
            <person name="de Groot N.N."/>
        </authorList>
    </citation>
    <scope>NUCLEOTIDE SEQUENCE [LARGE SCALE GENOMIC DNA]</scope>
    <source>
        <strain evidence="1 2">DSM 22007</strain>
    </source>
</reference>
<dbReference type="EMBL" id="FOEP01000001">
    <property type="protein sequence ID" value="SEP57341.1"/>
    <property type="molecule type" value="Genomic_DNA"/>
</dbReference>
<keyword evidence="2" id="KW-1185">Reference proteome</keyword>
<evidence type="ECO:0000313" key="2">
    <source>
        <dbReference type="Proteomes" id="UP000198634"/>
    </source>
</evidence>
<proteinExistence type="predicted"/>
<dbReference type="OrthoDB" id="8479024at2"/>
<dbReference type="InterPro" id="IPR010865">
    <property type="entry name" value="DUF1499"/>
</dbReference>
<dbReference type="AlphaFoldDB" id="A0A1H8YZ38"/>
<dbReference type="Pfam" id="PF07386">
    <property type="entry name" value="DUF1499"/>
    <property type="match status" value="1"/>
</dbReference>
<accession>A0A1H8YZ38</accession>
<sequence>MKWLGVIVLALVGLMIWIRVAPSDAARWHQPVDGDADRDFDGGVVRVVPGDLAALDRIIRATPRTRVLTGSVAEGRVTYVTRSVVWGFPDYTTVEARNGDLAIFARLRFGRSDLGVNGKRVAGWLQALAAQG</sequence>
<dbReference type="STRING" id="657014.SAMN04488092_101215"/>
<organism evidence="1 2">
    <name type="scientific">Thalassovita taeanensis</name>
    <dbReference type="NCBI Taxonomy" id="657014"/>
    <lineage>
        <taxon>Bacteria</taxon>
        <taxon>Pseudomonadati</taxon>
        <taxon>Pseudomonadota</taxon>
        <taxon>Alphaproteobacteria</taxon>
        <taxon>Rhodobacterales</taxon>
        <taxon>Roseobacteraceae</taxon>
        <taxon>Thalassovita</taxon>
    </lineage>
</organism>
<evidence type="ECO:0008006" key="3">
    <source>
        <dbReference type="Google" id="ProtNLM"/>
    </source>
</evidence>
<protein>
    <recommendedName>
        <fullName evidence="3">DUF1499 domain-containing protein</fullName>
    </recommendedName>
</protein>
<evidence type="ECO:0000313" key="1">
    <source>
        <dbReference type="EMBL" id="SEP57341.1"/>
    </source>
</evidence>
<dbReference type="Proteomes" id="UP000198634">
    <property type="component" value="Unassembled WGS sequence"/>
</dbReference>
<gene>
    <name evidence="1" type="ORF">SAMN04488092_101215</name>
</gene>